<evidence type="ECO:0000313" key="1">
    <source>
        <dbReference type="EMBL" id="KIK18756.1"/>
    </source>
</evidence>
<dbReference type="HOGENOM" id="CLU_3069560_0_0_1"/>
<keyword evidence="2" id="KW-1185">Reference proteome</keyword>
<accession>A0A0C9YQ55</accession>
<reference evidence="1 2" key="1">
    <citation type="submission" date="2014-04" db="EMBL/GenBank/DDBJ databases">
        <authorList>
            <consortium name="DOE Joint Genome Institute"/>
            <person name="Kuo A."/>
            <person name="Kohler A."/>
            <person name="Costa M.D."/>
            <person name="Nagy L.G."/>
            <person name="Floudas D."/>
            <person name="Copeland A."/>
            <person name="Barry K.W."/>
            <person name="Cichocki N."/>
            <person name="Veneault-Fourrey C."/>
            <person name="LaButti K."/>
            <person name="Lindquist E.A."/>
            <person name="Lipzen A."/>
            <person name="Lundell T."/>
            <person name="Morin E."/>
            <person name="Murat C."/>
            <person name="Sun H."/>
            <person name="Tunlid A."/>
            <person name="Henrissat B."/>
            <person name="Grigoriev I.V."/>
            <person name="Hibbett D.S."/>
            <person name="Martin F."/>
            <person name="Nordberg H.P."/>
            <person name="Cantor M.N."/>
            <person name="Hua S.X."/>
        </authorList>
    </citation>
    <scope>NUCLEOTIDE SEQUENCE [LARGE SCALE GENOMIC DNA]</scope>
    <source>
        <strain evidence="1 2">441</strain>
    </source>
</reference>
<proteinExistence type="predicted"/>
<reference evidence="2" key="2">
    <citation type="submission" date="2015-01" db="EMBL/GenBank/DDBJ databases">
        <title>Evolutionary Origins and Diversification of the Mycorrhizal Mutualists.</title>
        <authorList>
            <consortium name="DOE Joint Genome Institute"/>
            <consortium name="Mycorrhizal Genomics Consortium"/>
            <person name="Kohler A."/>
            <person name="Kuo A."/>
            <person name="Nagy L.G."/>
            <person name="Floudas D."/>
            <person name="Copeland A."/>
            <person name="Barry K.W."/>
            <person name="Cichocki N."/>
            <person name="Veneault-Fourrey C."/>
            <person name="LaButti K."/>
            <person name="Lindquist E.A."/>
            <person name="Lipzen A."/>
            <person name="Lundell T."/>
            <person name="Morin E."/>
            <person name="Murat C."/>
            <person name="Riley R."/>
            <person name="Ohm R."/>
            <person name="Sun H."/>
            <person name="Tunlid A."/>
            <person name="Henrissat B."/>
            <person name="Grigoriev I.V."/>
            <person name="Hibbett D.S."/>
            <person name="Martin F."/>
        </authorList>
    </citation>
    <scope>NUCLEOTIDE SEQUENCE [LARGE SCALE GENOMIC DNA]</scope>
    <source>
        <strain evidence="2">441</strain>
    </source>
</reference>
<organism evidence="1 2">
    <name type="scientific">Pisolithus microcarpus 441</name>
    <dbReference type="NCBI Taxonomy" id="765257"/>
    <lineage>
        <taxon>Eukaryota</taxon>
        <taxon>Fungi</taxon>
        <taxon>Dikarya</taxon>
        <taxon>Basidiomycota</taxon>
        <taxon>Agaricomycotina</taxon>
        <taxon>Agaricomycetes</taxon>
        <taxon>Agaricomycetidae</taxon>
        <taxon>Boletales</taxon>
        <taxon>Sclerodermatineae</taxon>
        <taxon>Pisolithaceae</taxon>
        <taxon>Pisolithus</taxon>
    </lineage>
</organism>
<evidence type="ECO:0000313" key="2">
    <source>
        <dbReference type="Proteomes" id="UP000054018"/>
    </source>
</evidence>
<dbReference type="AlphaFoldDB" id="A0A0C9YQ55"/>
<name>A0A0C9YQ55_9AGAM</name>
<sequence>MNVILSSAFPIPFGTYPNPSNPVCKWSYIHNVSWQVATQSAGLDRSGVIYHRS</sequence>
<protein>
    <submittedName>
        <fullName evidence="1">Unplaced genomic scaffold scaffold_113, whole genome shotgun sequence</fullName>
    </submittedName>
</protein>
<gene>
    <name evidence="1" type="ORF">PISMIDRAFT_683930</name>
</gene>
<dbReference type="EMBL" id="KN833797">
    <property type="protein sequence ID" value="KIK18756.1"/>
    <property type="molecule type" value="Genomic_DNA"/>
</dbReference>
<dbReference type="Proteomes" id="UP000054018">
    <property type="component" value="Unassembled WGS sequence"/>
</dbReference>